<dbReference type="EMBL" id="MT143852">
    <property type="protein sequence ID" value="QJB03590.1"/>
    <property type="molecule type" value="Genomic_DNA"/>
</dbReference>
<dbReference type="AlphaFoldDB" id="A0A6M3MBS7"/>
<evidence type="ECO:0000313" key="1">
    <source>
        <dbReference type="EMBL" id="QJA99774.1"/>
    </source>
</evidence>
<proteinExistence type="predicted"/>
<name>A0A6M3MBS7_9ZZZZ</name>
<protein>
    <submittedName>
        <fullName evidence="2">Uncharacterized protein</fullName>
    </submittedName>
</protein>
<evidence type="ECO:0000313" key="2">
    <source>
        <dbReference type="EMBL" id="QJB03590.1"/>
    </source>
</evidence>
<sequence>MTSLWRIYFSKKFLGRAYWKKGFANLYLPSLYNIALEEEKERPSMFAFFLLDTMLHEELHLILHKYGGGGHASEKLIEPSASALALAVLKDRDELLRWRGLFEDLVF</sequence>
<reference evidence="2" key="1">
    <citation type="submission" date="2020-03" db="EMBL/GenBank/DDBJ databases">
        <title>The deep terrestrial virosphere.</title>
        <authorList>
            <person name="Holmfeldt K."/>
            <person name="Nilsson E."/>
            <person name="Simone D."/>
            <person name="Lopez-Fernandez M."/>
            <person name="Wu X."/>
            <person name="de Brujin I."/>
            <person name="Lundin D."/>
            <person name="Andersson A."/>
            <person name="Bertilsson S."/>
            <person name="Dopson M."/>
        </authorList>
    </citation>
    <scope>NUCLEOTIDE SEQUENCE</scope>
    <source>
        <strain evidence="1">MM171A00909</strain>
        <strain evidence="2">MM171B00623</strain>
    </source>
</reference>
<organism evidence="2">
    <name type="scientific">viral metagenome</name>
    <dbReference type="NCBI Taxonomy" id="1070528"/>
    <lineage>
        <taxon>unclassified sequences</taxon>
        <taxon>metagenomes</taxon>
        <taxon>organismal metagenomes</taxon>
    </lineage>
</organism>
<dbReference type="EMBL" id="MT143666">
    <property type="protein sequence ID" value="QJA99774.1"/>
    <property type="molecule type" value="Genomic_DNA"/>
</dbReference>
<gene>
    <name evidence="1" type="ORF">MM171A00909_0018</name>
    <name evidence="2" type="ORF">MM171B00623_0027</name>
</gene>
<accession>A0A6M3MBS7</accession>